<dbReference type="InParanoid" id="G8YQB8"/>
<organism evidence="5 6">
    <name type="scientific">Pichia sorbitophila (strain ATCC MYA-4447 / BCRC 22081 / CBS 7064 / NBRC 10061 / NRRL Y-12695)</name>
    <name type="common">Hybrid yeast</name>
    <dbReference type="NCBI Taxonomy" id="559304"/>
    <lineage>
        <taxon>Eukaryota</taxon>
        <taxon>Fungi</taxon>
        <taxon>Dikarya</taxon>
        <taxon>Ascomycota</taxon>
        <taxon>Saccharomycotina</taxon>
        <taxon>Pichiomycetes</taxon>
        <taxon>Debaryomycetaceae</taxon>
        <taxon>Millerozyma</taxon>
    </lineage>
</organism>
<dbReference type="CDD" id="cd00067">
    <property type="entry name" value="GAL4"/>
    <property type="match status" value="1"/>
</dbReference>
<dbReference type="GO" id="GO:0045944">
    <property type="term" value="P:positive regulation of transcription by RNA polymerase II"/>
    <property type="evidence" value="ECO:0007669"/>
    <property type="project" value="TreeGrafter"/>
</dbReference>
<comment type="subcellular location">
    <subcellularLocation>
        <location evidence="1">Nucleus</location>
    </subcellularLocation>
</comment>
<dbReference type="SMART" id="SM00066">
    <property type="entry name" value="GAL4"/>
    <property type="match status" value="1"/>
</dbReference>
<dbReference type="HOGENOM" id="CLU_011075_0_0_1"/>
<dbReference type="GO" id="GO:0005634">
    <property type="term" value="C:nucleus"/>
    <property type="evidence" value="ECO:0007669"/>
    <property type="project" value="UniProtKB-SubCell"/>
</dbReference>
<feature type="region of interest" description="Disordered" evidence="3">
    <location>
        <begin position="403"/>
        <end position="436"/>
    </location>
</feature>
<dbReference type="InterPro" id="IPR021858">
    <property type="entry name" value="Fun_TF"/>
</dbReference>
<feature type="compositionally biased region" description="Polar residues" evidence="3">
    <location>
        <begin position="295"/>
        <end position="328"/>
    </location>
</feature>
<feature type="region of interest" description="Disordered" evidence="3">
    <location>
        <begin position="198"/>
        <end position="246"/>
    </location>
</feature>
<dbReference type="Proteomes" id="UP000005222">
    <property type="component" value="Chromosome D"/>
</dbReference>
<protein>
    <submittedName>
        <fullName evidence="5">Piso0_000885 protein</fullName>
    </submittedName>
</protein>
<dbReference type="OrthoDB" id="3886144at2759"/>
<feature type="region of interest" description="Disordered" evidence="3">
    <location>
        <begin position="361"/>
        <end position="380"/>
    </location>
</feature>
<gene>
    <name evidence="5" type="primary">Piso0_000885</name>
    <name evidence="5" type="ORF">GNLVRS01_PISO0D06229g</name>
</gene>
<dbReference type="STRING" id="559304.G8YQB8"/>
<feature type="compositionally biased region" description="Basic and acidic residues" evidence="3">
    <location>
        <begin position="236"/>
        <end position="246"/>
    </location>
</feature>
<feature type="domain" description="Zn(2)-C6 fungal-type" evidence="4">
    <location>
        <begin position="33"/>
        <end position="61"/>
    </location>
</feature>
<accession>G8YQB8</accession>
<dbReference type="Pfam" id="PF00172">
    <property type="entry name" value="Zn_clus"/>
    <property type="match status" value="1"/>
</dbReference>
<evidence type="ECO:0000259" key="4">
    <source>
        <dbReference type="PROSITE" id="PS50048"/>
    </source>
</evidence>
<dbReference type="SUPFAM" id="SSF57701">
    <property type="entry name" value="Zn2/Cys6 DNA-binding domain"/>
    <property type="match status" value="1"/>
</dbReference>
<keyword evidence="6" id="KW-1185">Reference proteome</keyword>
<dbReference type="InterPro" id="IPR001138">
    <property type="entry name" value="Zn2Cys6_DnaBD"/>
</dbReference>
<dbReference type="eggNOG" id="ENOG502QPY2">
    <property type="taxonomic scope" value="Eukaryota"/>
</dbReference>
<dbReference type="GO" id="GO:0008270">
    <property type="term" value="F:zinc ion binding"/>
    <property type="evidence" value="ECO:0007669"/>
    <property type="project" value="InterPro"/>
</dbReference>
<dbReference type="PROSITE" id="PS00463">
    <property type="entry name" value="ZN2_CY6_FUNGAL_1"/>
    <property type="match status" value="1"/>
</dbReference>
<evidence type="ECO:0000256" key="2">
    <source>
        <dbReference type="ARBA" id="ARBA00023242"/>
    </source>
</evidence>
<sequence>MSLMGEQHQNQNVNGNKAGEPGDKKKFTKSRNGCLTCKKRRQKCDETKPACLICQKKNLVCGGYATNFKWKSFKDSKDETHVSPEKSGMEEAKATFVKSEDDSKKAAPVAAGDPNLHKQSSDFLQRHLELASLSVVGRPLEMIRIENDLISKGINPRIYHEGTSGVDMDVTIDGKRNAELLTSDSDIYSIESREHGQALKRSHSFSNEESPTVPDVFEKSRKKPRAMSSGVIPKAHPWDTLKESKEKIRSQGLDSLAEAALDELSAKTVSSPAKLEELQVKGPLSSSSKKDFMSTKVNQNHELLSGTTLHKSKTSSHNNFTPNQSARRNSLEGDDPNIEELNLTPSLSALLTFAFNSNENANHGKNIDSKEYPSTSTEPMSPIWLNTPGDLLTPDISLDHVSNKHHKSFNDNPDSTKGGNISSDKTSDQYGTSFEHTGNNDNSLSSLVSPLCSVKVFPSLLEASEKEKLLFSYTEYTCAIMSIKNGFNDNPWKTVTVPFAYKYPCLFNSMASMTLFHLSGNPALVDRSEDIRLKGYCYIKKCILELASGLSKIDTVSDLKQKLPADIALVTCLNLAVTEAWDTHTSSGIAHLRGAKSMIQKVFALLREYRAALENYDKKNIDSRAFSETRANIKEQIVMVSEHEWEVFELENKKLISEPVDDRTKCNSHNLTVIPESLQFLFNVWIYFEVMARMTSDSNHDYKGIDLVATITSVMEKSRAKTKFRTRILSETSSNYADSEREDISTISNDTLDNGQSKNDFYDFAVDGFKFLSYNNDQIDPLLGCAQSLFVILGKVASLVSRIKLQRKDIDTTAATKKWKTNTLTDISLATQLKQDLTVWKPRISSTMMNQNHSGAFYDDANRPSNSSISECIAMAEAYRYAALLYLHQAVPEIPSVSSHQLAEKIFILLASIPAKSQLHCVEIFPLLVGSCEAESLDEKNWCAGRWKLLKEVLWIGNLDRAFEVVKEVWVRKEKHSSSYNNSFENMIFVNENDEDDLKNVSVELRGLMAAVNGDHILQSDILGGINSRFHWSSVMKEWGWEVLLG</sequence>
<dbReference type="GO" id="GO:0000976">
    <property type="term" value="F:transcription cis-regulatory region binding"/>
    <property type="evidence" value="ECO:0007669"/>
    <property type="project" value="TreeGrafter"/>
</dbReference>
<evidence type="ECO:0000313" key="6">
    <source>
        <dbReference type="Proteomes" id="UP000005222"/>
    </source>
</evidence>
<dbReference type="Gene3D" id="4.10.240.10">
    <property type="entry name" value="Zn(2)-C6 fungal-type DNA-binding domain"/>
    <property type="match status" value="1"/>
</dbReference>
<dbReference type="PANTHER" id="PTHR37534">
    <property type="entry name" value="TRANSCRIPTIONAL ACTIVATOR PROTEIN UGA3"/>
    <property type="match status" value="1"/>
</dbReference>
<dbReference type="EMBL" id="FO082056">
    <property type="protein sequence ID" value="CCE78853.1"/>
    <property type="molecule type" value="Genomic_DNA"/>
</dbReference>
<proteinExistence type="predicted"/>
<feature type="compositionally biased region" description="Polar residues" evidence="3">
    <location>
        <begin position="410"/>
        <end position="436"/>
    </location>
</feature>
<feature type="region of interest" description="Disordered" evidence="3">
    <location>
        <begin position="1"/>
        <end position="30"/>
    </location>
</feature>
<dbReference type="AlphaFoldDB" id="G8YQB8"/>
<dbReference type="PROSITE" id="PS50048">
    <property type="entry name" value="ZN2_CY6_FUNGAL_2"/>
    <property type="match status" value="1"/>
</dbReference>
<feature type="region of interest" description="Disordered" evidence="3">
    <location>
        <begin position="98"/>
        <end position="117"/>
    </location>
</feature>
<dbReference type="PANTHER" id="PTHR37534:SF15">
    <property type="entry name" value="ZN(II)2CYS6 TRANSCRIPTION FACTOR (EUROFUNG)"/>
    <property type="match status" value="1"/>
</dbReference>
<evidence type="ECO:0000256" key="1">
    <source>
        <dbReference type="ARBA" id="ARBA00004123"/>
    </source>
</evidence>
<feature type="region of interest" description="Disordered" evidence="3">
    <location>
        <begin position="278"/>
        <end position="335"/>
    </location>
</feature>
<reference evidence="5 6" key="1">
    <citation type="journal article" date="2012" name="G3 (Bethesda)">
        <title>Pichia sorbitophila, an interspecies yeast hybrid reveals early steps of genome resolution following polyploidization.</title>
        <authorList>
            <person name="Leh Louis V."/>
            <person name="Despons L."/>
            <person name="Friedrich A."/>
            <person name="Martin T."/>
            <person name="Durrens P."/>
            <person name="Casaregola S."/>
            <person name="Neuveglise C."/>
            <person name="Fairhead C."/>
            <person name="Marck C."/>
            <person name="Cruz J.A."/>
            <person name="Straub M.L."/>
            <person name="Kugler V."/>
            <person name="Sacerdot C."/>
            <person name="Uzunov Z."/>
            <person name="Thierry A."/>
            <person name="Weiss S."/>
            <person name="Bleykasten C."/>
            <person name="De Montigny J."/>
            <person name="Jacques N."/>
            <person name="Jung P."/>
            <person name="Lemaire M."/>
            <person name="Mallet S."/>
            <person name="Morel G."/>
            <person name="Richard G.F."/>
            <person name="Sarkar A."/>
            <person name="Savel G."/>
            <person name="Schacherer J."/>
            <person name="Seret M.L."/>
            <person name="Talla E."/>
            <person name="Samson G."/>
            <person name="Jubin C."/>
            <person name="Poulain J."/>
            <person name="Vacherie B."/>
            <person name="Barbe V."/>
            <person name="Pelletier E."/>
            <person name="Sherman D.J."/>
            <person name="Westhof E."/>
            <person name="Weissenbach J."/>
            <person name="Baret P.V."/>
            <person name="Wincker P."/>
            <person name="Gaillardin C."/>
            <person name="Dujon B."/>
            <person name="Souciet J.L."/>
        </authorList>
    </citation>
    <scope>NUCLEOTIDE SEQUENCE [LARGE SCALE GENOMIC DNA]</scope>
    <source>
        <strain evidence="6">ATCC MYA-4447 / BCRC 22081 / CBS 7064 / NBRC 10061 / NRRL Y-12695</strain>
    </source>
</reference>
<name>G8YQB8_PICSO</name>
<evidence type="ECO:0000256" key="3">
    <source>
        <dbReference type="SAM" id="MobiDB-lite"/>
    </source>
</evidence>
<dbReference type="Pfam" id="PF11951">
    <property type="entry name" value="Fungal_trans_2"/>
    <property type="match status" value="1"/>
</dbReference>
<dbReference type="InterPro" id="IPR036864">
    <property type="entry name" value="Zn2-C6_fun-type_DNA-bd_sf"/>
</dbReference>
<dbReference type="GO" id="GO:0000981">
    <property type="term" value="F:DNA-binding transcription factor activity, RNA polymerase II-specific"/>
    <property type="evidence" value="ECO:0007669"/>
    <property type="project" value="InterPro"/>
</dbReference>
<evidence type="ECO:0000313" key="5">
    <source>
        <dbReference type="EMBL" id="CCE78853.1"/>
    </source>
</evidence>
<keyword evidence="2" id="KW-0539">Nucleus</keyword>